<dbReference type="GeneID" id="19133028"/>
<dbReference type="InterPro" id="IPR006094">
    <property type="entry name" value="Oxid_FAD_bind_N"/>
</dbReference>
<keyword evidence="5" id="KW-0560">Oxidoreductase</keyword>
<comment type="similarity">
    <text evidence="2">Belongs to the oxygen-dependent FAD-linked oxidoreductase family.</text>
</comment>
<dbReference type="EMBL" id="KB445655">
    <property type="protein sequence ID" value="EMD58513.1"/>
    <property type="molecule type" value="Genomic_DNA"/>
</dbReference>
<gene>
    <name evidence="8" type="ORF">COCSADRAFT_176338</name>
</gene>
<organism evidence="8 9">
    <name type="scientific">Cochliobolus sativus (strain ND90Pr / ATCC 201652)</name>
    <name type="common">Common root rot and spot blotch fungus</name>
    <name type="synonym">Bipolaris sorokiniana</name>
    <dbReference type="NCBI Taxonomy" id="665912"/>
    <lineage>
        <taxon>Eukaryota</taxon>
        <taxon>Fungi</taxon>
        <taxon>Dikarya</taxon>
        <taxon>Ascomycota</taxon>
        <taxon>Pezizomycotina</taxon>
        <taxon>Dothideomycetes</taxon>
        <taxon>Pleosporomycetidae</taxon>
        <taxon>Pleosporales</taxon>
        <taxon>Pleosporineae</taxon>
        <taxon>Pleosporaceae</taxon>
        <taxon>Bipolaris</taxon>
    </lineage>
</organism>
<evidence type="ECO:0000256" key="3">
    <source>
        <dbReference type="ARBA" id="ARBA00022630"/>
    </source>
</evidence>
<evidence type="ECO:0000259" key="7">
    <source>
        <dbReference type="PROSITE" id="PS51387"/>
    </source>
</evidence>
<dbReference type="SUPFAM" id="SSF56176">
    <property type="entry name" value="FAD-binding/transporter-associated domain-like"/>
    <property type="match status" value="1"/>
</dbReference>
<dbReference type="Pfam" id="PF01565">
    <property type="entry name" value="FAD_binding_4"/>
    <property type="match status" value="1"/>
</dbReference>
<dbReference type="OMA" id="IMVNAVY"/>
<dbReference type="AlphaFoldDB" id="M2RTJ4"/>
<evidence type="ECO:0000256" key="4">
    <source>
        <dbReference type="ARBA" id="ARBA00022827"/>
    </source>
</evidence>
<dbReference type="GO" id="GO:0071949">
    <property type="term" value="F:FAD binding"/>
    <property type="evidence" value="ECO:0007669"/>
    <property type="project" value="InterPro"/>
</dbReference>
<keyword evidence="9" id="KW-1185">Reference proteome</keyword>
<dbReference type="Proteomes" id="UP000016934">
    <property type="component" value="Unassembled WGS sequence"/>
</dbReference>
<name>M2RTJ4_COCSN</name>
<dbReference type="GO" id="GO:0016491">
    <property type="term" value="F:oxidoreductase activity"/>
    <property type="evidence" value="ECO:0007669"/>
    <property type="project" value="UniProtKB-KW"/>
</dbReference>
<dbReference type="PROSITE" id="PS51387">
    <property type="entry name" value="FAD_PCMH"/>
    <property type="match status" value="1"/>
</dbReference>
<dbReference type="InterPro" id="IPR016166">
    <property type="entry name" value="FAD-bd_PCMH"/>
</dbReference>
<evidence type="ECO:0000256" key="6">
    <source>
        <dbReference type="SAM" id="SignalP"/>
    </source>
</evidence>
<evidence type="ECO:0000313" key="8">
    <source>
        <dbReference type="EMBL" id="EMD58513.1"/>
    </source>
</evidence>
<dbReference type="STRING" id="665912.M2RTJ4"/>
<reference evidence="8 9" key="1">
    <citation type="journal article" date="2012" name="PLoS Pathog.">
        <title>Diverse lifestyles and strategies of plant pathogenesis encoded in the genomes of eighteen Dothideomycetes fungi.</title>
        <authorList>
            <person name="Ohm R.A."/>
            <person name="Feau N."/>
            <person name="Henrissat B."/>
            <person name="Schoch C.L."/>
            <person name="Horwitz B.A."/>
            <person name="Barry K.W."/>
            <person name="Condon B.J."/>
            <person name="Copeland A.C."/>
            <person name="Dhillon B."/>
            <person name="Glaser F."/>
            <person name="Hesse C.N."/>
            <person name="Kosti I."/>
            <person name="LaButti K."/>
            <person name="Lindquist E.A."/>
            <person name="Lucas S."/>
            <person name="Salamov A.A."/>
            <person name="Bradshaw R.E."/>
            <person name="Ciuffetti L."/>
            <person name="Hamelin R.C."/>
            <person name="Kema G.H.J."/>
            <person name="Lawrence C."/>
            <person name="Scott J.A."/>
            <person name="Spatafora J.W."/>
            <person name="Turgeon B.G."/>
            <person name="de Wit P.J.G.M."/>
            <person name="Zhong S."/>
            <person name="Goodwin S.B."/>
            <person name="Grigoriev I.V."/>
        </authorList>
    </citation>
    <scope>NUCLEOTIDE SEQUENCE [LARGE SCALE GENOMIC DNA]</scope>
    <source>
        <strain evidence="9">ND90Pr / ATCC 201652</strain>
    </source>
</reference>
<dbReference type="OrthoDB" id="415825at2759"/>
<keyword evidence="6" id="KW-0732">Signal</keyword>
<dbReference type="Gene3D" id="3.40.462.20">
    <property type="match status" value="1"/>
</dbReference>
<accession>M2RTJ4</accession>
<dbReference type="InterPro" id="IPR050416">
    <property type="entry name" value="FAD-linked_Oxidoreductase"/>
</dbReference>
<evidence type="ECO:0000256" key="2">
    <source>
        <dbReference type="ARBA" id="ARBA00005466"/>
    </source>
</evidence>
<dbReference type="KEGG" id="bsc:COCSADRAFT_176338"/>
<sequence length="431" mass="46445">MAAHLVFGLLCSVNLAWAVIPGEIQNYLKTQLSSSSEVQRWNAYDAPSFVMRVKPATANDVATIVRYASSNSILFIGTGGGHGYTTTTSALKNGINIDLGGFKGVSIDSAASKMTIGGAVTFGEVLNLVYKAGKEIKTGSCSCVGMVGATIGGGIGVYQGLHGLIIDALQSMTIVTGKGDIVNASLSENSDLFWNFGLITSATYKLHEQTNRGQALNSDFLFPVSANATIFNVLKSFIQNQPDALDQRYTIVVIMVNAVYVGTENDGRKILQPLLSVKALQSNVTMIPYNRLFLENRFGVDPLGCISGIPQASYGMNPYLYGFATYQKTLAAYIDFYAATNLTTSYMVTEIFPTRVSLKTPDQATAYPYRATMAGFTTNAQTSAIAKFTKEIRENFAKLNGAKGLEVYVNYTHGDEGRNAWYTAAKLSQLS</sequence>
<protein>
    <recommendedName>
        <fullName evidence="7">FAD-binding PCMH-type domain-containing protein</fullName>
    </recommendedName>
</protein>
<keyword evidence="3" id="KW-0285">Flavoprotein</keyword>
<dbReference type="HOGENOM" id="CLU_018354_0_0_1"/>
<keyword evidence="4" id="KW-0274">FAD</keyword>
<feature type="signal peptide" evidence="6">
    <location>
        <begin position="1"/>
        <end position="18"/>
    </location>
</feature>
<dbReference type="InterPro" id="IPR036318">
    <property type="entry name" value="FAD-bd_PCMH-like_sf"/>
</dbReference>
<evidence type="ECO:0000256" key="1">
    <source>
        <dbReference type="ARBA" id="ARBA00001974"/>
    </source>
</evidence>
<comment type="cofactor">
    <cofactor evidence="1">
        <name>FAD</name>
        <dbReference type="ChEBI" id="CHEBI:57692"/>
    </cofactor>
</comment>
<evidence type="ECO:0000256" key="5">
    <source>
        <dbReference type="ARBA" id="ARBA00023002"/>
    </source>
</evidence>
<dbReference type="PANTHER" id="PTHR42973">
    <property type="entry name" value="BINDING OXIDOREDUCTASE, PUTATIVE (AFU_ORTHOLOGUE AFUA_1G17690)-RELATED"/>
    <property type="match status" value="1"/>
</dbReference>
<proteinExistence type="inferred from homology"/>
<reference evidence="9" key="2">
    <citation type="journal article" date="2013" name="PLoS Genet.">
        <title>Comparative genome structure, secondary metabolite, and effector coding capacity across Cochliobolus pathogens.</title>
        <authorList>
            <person name="Condon B.J."/>
            <person name="Leng Y."/>
            <person name="Wu D."/>
            <person name="Bushley K.E."/>
            <person name="Ohm R.A."/>
            <person name="Otillar R."/>
            <person name="Martin J."/>
            <person name="Schackwitz W."/>
            <person name="Grimwood J."/>
            <person name="MohdZainudin N."/>
            <person name="Xue C."/>
            <person name="Wang R."/>
            <person name="Manning V.A."/>
            <person name="Dhillon B."/>
            <person name="Tu Z.J."/>
            <person name="Steffenson B.J."/>
            <person name="Salamov A."/>
            <person name="Sun H."/>
            <person name="Lowry S."/>
            <person name="LaButti K."/>
            <person name="Han J."/>
            <person name="Copeland A."/>
            <person name="Lindquist E."/>
            <person name="Barry K."/>
            <person name="Schmutz J."/>
            <person name="Baker S.E."/>
            <person name="Ciuffetti L.M."/>
            <person name="Grigoriev I.V."/>
            <person name="Zhong S."/>
            <person name="Turgeon B.G."/>
        </authorList>
    </citation>
    <scope>NUCLEOTIDE SEQUENCE [LARGE SCALE GENOMIC DNA]</scope>
    <source>
        <strain evidence="9">ND90Pr / ATCC 201652</strain>
    </source>
</reference>
<dbReference type="eggNOG" id="ENOG502SJ3M">
    <property type="taxonomic scope" value="Eukaryota"/>
</dbReference>
<evidence type="ECO:0000313" key="9">
    <source>
        <dbReference type="Proteomes" id="UP000016934"/>
    </source>
</evidence>
<feature type="chain" id="PRO_5004024938" description="FAD-binding PCMH-type domain-containing protein" evidence="6">
    <location>
        <begin position="19"/>
        <end position="431"/>
    </location>
</feature>
<dbReference type="RefSeq" id="XP_007705626.1">
    <property type="nucleotide sequence ID" value="XM_007707436.1"/>
</dbReference>
<feature type="domain" description="FAD-binding PCMH-type" evidence="7">
    <location>
        <begin position="42"/>
        <end position="209"/>
    </location>
</feature>
<dbReference type="PANTHER" id="PTHR42973:SF9">
    <property type="entry name" value="FAD-BINDING PCMH-TYPE DOMAIN-CONTAINING PROTEIN-RELATED"/>
    <property type="match status" value="1"/>
</dbReference>
<dbReference type="InterPro" id="IPR016169">
    <property type="entry name" value="FAD-bd_PCMH_sub2"/>
</dbReference>
<dbReference type="Gene3D" id="3.30.465.10">
    <property type="match status" value="1"/>
</dbReference>